<protein>
    <submittedName>
        <fullName evidence="2">Lysophospholipase L1-like esterase</fullName>
    </submittedName>
</protein>
<dbReference type="InterPro" id="IPR013830">
    <property type="entry name" value="SGNH_hydro"/>
</dbReference>
<dbReference type="PANTHER" id="PTHR30383">
    <property type="entry name" value="THIOESTERASE 1/PROTEASE 1/LYSOPHOSPHOLIPASE L1"/>
    <property type="match status" value="1"/>
</dbReference>
<dbReference type="InterPro" id="IPR036514">
    <property type="entry name" value="SGNH_hydro_sf"/>
</dbReference>
<dbReference type="Proteomes" id="UP000315677">
    <property type="component" value="Unassembled WGS sequence"/>
</dbReference>
<dbReference type="GO" id="GO:0004622">
    <property type="term" value="F:phosphatidylcholine lysophospholipase activity"/>
    <property type="evidence" value="ECO:0007669"/>
    <property type="project" value="TreeGrafter"/>
</dbReference>
<evidence type="ECO:0000313" key="2">
    <source>
        <dbReference type="EMBL" id="TQM01739.1"/>
    </source>
</evidence>
<accession>A0A543CXG5</accession>
<dbReference type="PANTHER" id="PTHR30383:SF5">
    <property type="entry name" value="SGNH HYDROLASE-TYPE ESTERASE DOMAIN-CONTAINING PROTEIN"/>
    <property type="match status" value="1"/>
</dbReference>
<dbReference type="InterPro" id="IPR051532">
    <property type="entry name" value="Ester_Hydrolysis_Enzymes"/>
</dbReference>
<dbReference type="Pfam" id="PF13472">
    <property type="entry name" value="Lipase_GDSL_2"/>
    <property type="match status" value="1"/>
</dbReference>
<dbReference type="AlphaFoldDB" id="A0A543CXG5"/>
<proteinExistence type="predicted"/>
<name>A0A543CXG5_9PSEU</name>
<dbReference type="EMBL" id="VFPA01000008">
    <property type="protein sequence ID" value="TQM01739.1"/>
    <property type="molecule type" value="Genomic_DNA"/>
</dbReference>
<keyword evidence="3" id="KW-1185">Reference proteome</keyword>
<gene>
    <name evidence="2" type="ORF">FB558_8253</name>
</gene>
<sequence length="249" mass="27710">MLRIGGQNSSRPGVHGWLTHPWFVRGGAVTAWRGRRGPVNSDRIFSLVVPIIRPIVVRRIGGTRRRYFEAMPPPTGRVVFLGDSITQQGIWEDLFPELPTTNRGIGGEATADLPERLDTAIQQPLAVSLLIGTNDLHGPRRGRAVPGIAARMEEIVRQIRERAPEAVLLVNSVTPRTSFFAPRIRQLNGLYREIAERHGAAYVDLWPTLADSAGGIRREFTTDNLHLSPAGYLAWAEVLRPHLSRFAVR</sequence>
<evidence type="ECO:0000259" key="1">
    <source>
        <dbReference type="Pfam" id="PF13472"/>
    </source>
</evidence>
<dbReference type="Gene3D" id="3.40.50.1110">
    <property type="entry name" value="SGNH hydrolase"/>
    <property type="match status" value="1"/>
</dbReference>
<comment type="caution">
    <text evidence="2">The sequence shown here is derived from an EMBL/GenBank/DDBJ whole genome shotgun (WGS) entry which is preliminary data.</text>
</comment>
<feature type="domain" description="SGNH hydrolase-type esterase" evidence="1">
    <location>
        <begin position="80"/>
        <end position="232"/>
    </location>
</feature>
<reference evidence="2 3" key="1">
    <citation type="submission" date="2019-06" db="EMBL/GenBank/DDBJ databases">
        <title>Sequencing the genomes of 1000 actinobacteria strains.</title>
        <authorList>
            <person name="Klenk H.-P."/>
        </authorList>
    </citation>
    <scope>NUCLEOTIDE SEQUENCE [LARGE SCALE GENOMIC DNA]</scope>
    <source>
        <strain evidence="2 3">DSM 45301</strain>
    </source>
</reference>
<dbReference type="OrthoDB" id="9794725at2"/>
<evidence type="ECO:0000313" key="3">
    <source>
        <dbReference type="Proteomes" id="UP000315677"/>
    </source>
</evidence>
<dbReference type="SUPFAM" id="SSF52266">
    <property type="entry name" value="SGNH hydrolase"/>
    <property type="match status" value="1"/>
</dbReference>
<organism evidence="2 3">
    <name type="scientific">Pseudonocardia kunmingensis</name>
    <dbReference type="NCBI Taxonomy" id="630975"/>
    <lineage>
        <taxon>Bacteria</taxon>
        <taxon>Bacillati</taxon>
        <taxon>Actinomycetota</taxon>
        <taxon>Actinomycetes</taxon>
        <taxon>Pseudonocardiales</taxon>
        <taxon>Pseudonocardiaceae</taxon>
        <taxon>Pseudonocardia</taxon>
    </lineage>
</organism>